<gene>
    <name evidence="2" type="ORF">B7C42_02746</name>
</gene>
<proteinExistence type="predicted"/>
<dbReference type="RefSeq" id="WP_039777186.1">
    <property type="nucleotide sequence ID" value="NZ_JAAXOR010000002.1"/>
</dbReference>
<comment type="caution">
    <text evidence="2">The sequence shown here is derived from an EMBL/GenBank/DDBJ whole genome shotgun (WGS) entry which is preliminary data.</text>
</comment>
<dbReference type="Proteomes" id="UP000215506">
    <property type="component" value="Unassembled WGS sequence"/>
</dbReference>
<evidence type="ECO:0000313" key="2">
    <source>
        <dbReference type="EMBL" id="OXR44792.1"/>
    </source>
</evidence>
<protein>
    <recommendedName>
        <fullName evidence="1">ABM domain-containing protein</fullName>
    </recommendedName>
</protein>
<feature type="domain" description="ABM" evidence="1">
    <location>
        <begin position="8"/>
        <end position="73"/>
    </location>
</feature>
<name>A0A231H7M8_9NOCA</name>
<sequence>MDATPRQIIVTGYLRVDPADRDRYLATCVEVVNAARQTRGCLDFALSADLVDAGRINILERWSDRAALDAFRGAGISGEQGAMIREAQVTEFTVGDETLLR</sequence>
<dbReference type="InterPro" id="IPR011008">
    <property type="entry name" value="Dimeric_a/b-barrel"/>
</dbReference>
<dbReference type="Pfam" id="PF03992">
    <property type="entry name" value="ABM"/>
    <property type="match status" value="1"/>
</dbReference>
<accession>A0A231H7M8</accession>
<dbReference type="Gene3D" id="3.30.70.100">
    <property type="match status" value="1"/>
</dbReference>
<dbReference type="AlphaFoldDB" id="A0A231H7M8"/>
<evidence type="ECO:0000259" key="1">
    <source>
        <dbReference type="Pfam" id="PF03992"/>
    </source>
</evidence>
<reference evidence="2 3" key="1">
    <citation type="submission" date="2017-07" db="EMBL/GenBank/DDBJ databases">
        <title>First draft Genome Sequence of Nocardia cerradoensis isolated from human infection.</title>
        <authorList>
            <person name="Carrasco G."/>
        </authorList>
    </citation>
    <scope>NUCLEOTIDE SEQUENCE [LARGE SCALE GENOMIC DNA]</scope>
    <source>
        <strain evidence="2 3">CNM20130759</strain>
    </source>
</reference>
<keyword evidence="3" id="KW-1185">Reference proteome</keyword>
<organism evidence="2 3">
    <name type="scientific">Nocardia cerradoensis</name>
    <dbReference type="NCBI Taxonomy" id="85688"/>
    <lineage>
        <taxon>Bacteria</taxon>
        <taxon>Bacillati</taxon>
        <taxon>Actinomycetota</taxon>
        <taxon>Actinomycetes</taxon>
        <taxon>Mycobacteriales</taxon>
        <taxon>Nocardiaceae</taxon>
        <taxon>Nocardia</taxon>
    </lineage>
</organism>
<dbReference type="EMBL" id="NGAF01000005">
    <property type="protein sequence ID" value="OXR44792.1"/>
    <property type="molecule type" value="Genomic_DNA"/>
</dbReference>
<dbReference type="InterPro" id="IPR007138">
    <property type="entry name" value="ABM_dom"/>
</dbReference>
<dbReference type="SUPFAM" id="SSF54909">
    <property type="entry name" value="Dimeric alpha+beta barrel"/>
    <property type="match status" value="1"/>
</dbReference>
<evidence type="ECO:0000313" key="3">
    <source>
        <dbReference type="Proteomes" id="UP000215506"/>
    </source>
</evidence>